<keyword evidence="2 4" id="KW-0472">Membrane</keyword>
<reference evidence="6" key="1">
    <citation type="submission" date="2022-04" db="EMBL/GenBank/DDBJ databases">
        <title>Hymenobacter sp. isolated from the air.</title>
        <authorList>
            <person name="Won M."/>
            <person name="Lee C.-M."/>
            <person name="Woen H.-Y."/>
            <person name="Kwon S.-W."/>
        </authorList>
    </citation>
    <scope>NUCLEOTIDE SEQUENCE</scope>
    <source>
        <strain evidence="6">5116S-3</strain>
    </source>
</reference>
<dbReference type="EMBL" id="CP095046">
    <property type="protein sequence ID" value="UOQ75029.1"/>
    <property type="molecule type" value="Genomic_DNA"/>
</dbReference>
<evidence type="ECO:0000256" key="4">
    <source>
        <dbReference type="PROSITE-ProRule" id="PRU00473"/>
    </source>
</evidence>
<dbReference type="PANTHER" id="PTHR30329:SF21">
    <property type="entry name" value="LIPOPROTEIN YIAD-RELATED"/>
    <property type="match status" value="1"/>
</dbReference>
<evidence type="ECO:0000313" key="6">
    <source>
        <dbReference type="EMBL" id="UOQ75029.1"/>
    </source>
</evidence>
<keyword evidence="7" id="KW-1185">Reference proteome</keyword>
<name>A0A8T9QHG2_9BACT</name>
<dbReference type="KEGG" id="hcu:MUN79_19880"/>
<proteinExistence type="predicted"/>
<dbReference type="CDD" id="cd07185">
    <property type="entry name" value="OmpA_C-like"/>
    <property type="match status" value="1"/>
</dbReference>
<accession>A0A8T9QHG2</accession>
<dbReference type="SUPFAM" id="SSF103088">
    <property type="entry name" value="OmpA-like"/>
    <property type="match status" value="1"/>
</dbReference>
<organism evidence="6 7">
    <name type="scientific">Hymenobacter cellulosilyticus</name>
    <dbReference type="NCBI Taxonomy" id="2932248"/>
    <lineage>
        <taxon>Bacteria</taxon>
        <taxon>Pseudomonadati</taxon>
        <taxon>Bacteroidota</taxon>
        <taxon>Cytophagia</taxon>
        <taxon>Cytophagales</taxon>
        <taxon>Hymenobacteraceae</taxon>
        <taxon>Hymenobacter</taxon>
    </lineage>
</organism>
<evidence type="ECO:0000256" key="1">
    <source>
        <dbReference type="ARBA" id="ARBA00004442"/>
    </source>
</evidence>
<dbReference type="AlphaFoldDB" id="A0A8T9QHG2"/>
<dbReference type="Proteomes" id="UP000831796">
    <property type="component" value="Chromosome"/>
</dbReference>
<protein>
    <submittedName>
        <fullName evidence="6">OmpA family protein</fullName>
    </submittedName>
</protein>
<gene>
    <name evidence="6" type="ORF">MUN79_19880</name>
</gene>
<dbReference type="Pfam" id="PF00691">
    <property type="entry name" value="OmpA"/>
    <property type="match status" value="1"/>
</dbReference>
<dbReference type="PRINTS" id="PR01021">
    <property type="entry name" value="OMPADOMAIN"/>
</dbReference>
<comment type="subcellular location">
    <subcellularLocation>
        <location evidence="1">Cell outer membrane</location>
    </subcellularLocation>
</comment>
<evidence type="ECO:0000256" key="2">
    <source>
        <dbReference type="ARBA" id="ARBA00023136"/>
    </source>
</evidence>
<dbReference type="Gene3D" id="3.30.1330.60">
    <property type="entry name" value="OmpA-like domain"/>
    <property type="match status" value="1"/>
</dbReference>
<evidence type="ECO:0000313" key="7">
    <source>
        <dbReference type="Proteomes" id="UP000831796"/>
    </source>
</evidence>
<sequence>MVRRGTYTDLAGCNLFGNATAKPAAIAAAAPAAPPVATWRGRVLNGITFQPLPQAQLRLGPARSGTALEVPLTAAGAFTVSVEPGQAYAAHIQLPGYLALDSTYTPQAGPYVQDVLLYPLAVGSTLPLDNVQFTQGQAVLLPTSFPALDQLVALLSKNPTMTIELRGHTDNQGDPQKNVVLSQERVAAVKSYLVEHGVGAPRITGIGLGGAEPRASNAREATRKLNRRVEFRVTSVH</sequence>
<dbReference type="InterPro" id="IPR006665">
    <property type="entry name" value="OmpA-like"/>
</dbReference>
<dbReference type="InterPro" id="IPR006664">
    <property type="entry name" value="OMP_bac"/>
</dbReference>
<dbReference type="PROSITE" id="PS51123">
    <property type="entry name" value="OMPA_2"/>
    <property type="match status" value="1"/>
</dbReference>
<evidence type="ECO:0000259" key="5">
    <source>
        <dbReference type="PROSITE" id="PS51123"/>
    </source>
</evidence>
<dbReference type="InterPro" id="IPR050330">
    <property type="entry name" value="Bact_OuterMem_StrucFunc"/>
</dbReference>
<dbReference type="InterPro" id="IPR036737">
    <property type="entry name" value="OmpA-like_sf"/>
</dbReference>
<keyword evidence="3" id="KW-0998">Cell outer membrane</keyword>
<feature type="domain" description="OmpA-like" evidence="5">
    <location>
        <begin position="120"/>
        <end position="237"/>
    </location>
</feature>
<dbReference type="GO" id="GO:0009279">
    <property type="term" value="C:cell outer membrane"/>
    <property type="evidence" value="ECO:0007669"/>
    <property type="project" value="UniProtKB-SubCell"/>
</dbReference>
<dbReference type="PANTHER" id="PTHR30329">
    <property type="entry name" value="STATOR ELEMENT OF FLAGELLAR MOTOR COMPLEX"/>
    <property type="match status" value="1"/>
</dbReference>
<evidence type="ECO:0000256" key="3">
    <source>
        <dbReference type="ARBA" id="ARBA00023237"/>
    </source>
</evidence>
<dbReference type="RefSeq" id="WP_244678365.1">
    <property type="nucleotide sequence ID" value="NZ_CP095046.1"/>
</dbReference>